<dbReference type="PROSITE" id="PS00018">
    <property type="entry name" value="EF_HAND_1"/>
    <property type="match status" value="1"/>
</dbReference>
<keyword evidence="6" id="KW-1185">Reference proteome</keyword>
<dbReference type="PROSITE" id="PS50222">
    <property type="entry name" value="EF_HAND_2"/>
    <property type="match status" value="1"/>
</dbReference>
<dbReference type="Proteomes" id="UP000434052">
    <property type="component" value="Unassembled WGS sequence"/>
</dbReference>
<protein>
    <submittedName>
        <fullName evidence="4">Calcium-binding protein</fullName>
    </submittedName>
</protein>
<accession>A0A6P1ZGA0</accession>
<reference evidence="3 6" key="2">
    <citation type="submission" date="2019-04" db="EMBL/GenBank/DDBJ databases">
        <title>Isolation and culture of sulfate reducing bacteria from the cold seep of the South China Sea.</title>
        <authorList>
            <person name="Sun C."/>
            <person name="Liu R."/>
        </authorList>
    </citation>
    <scope>NUCLEOTIDE SEQUENCE [LARGE SCALE GENOMIC DNA]</scope>
    <source>
        <strain evidence="3 6">CS1</strain>
    </source>
</reference>
<dbReference type="Gene3D" id="1.10.238.10">
    <property type="entry name" value="EF-hand"/>
    <property type="match status" value="1"/>
</dbReference>
<gene>
    <name evidence="4" type="ORF">DQK91_12790</name>
    <name evidence="3" type="ORF">E8L03_05955</name>
</gene>
<evidence type="ECO:0000313" key="6">
    <source>
        <dbReference type="Proteomes" id="UP000503251"/>
    </source>
</evidence>
<reference evidence="4 5" key="1">
    <citation type="submission" date="2018-06" db="EMBL/GenBank/DDBJ databases">
        <title>Complete genome of Desulfovibrio marinus P48SEP.</title>
        <authorList>
            <person name="Crispim J.S."/>
            <person name="Vidigal P.M.P."/>
            <person name="Silva L.C.F."/>
            <person name="Araujo L.C."/>
            <person name="Laguardia C.N."/>
            <person name="Dias R.S."/>
            <person name="Sousa M.P."/>
            <person name="Paula S.O."/>
            <person name="Silva C."/>
        </authorList>
    </citation>
    <scope>NUCLEOTIDE SEQUENCE [LARGE SCALE GENOMIC DNA]</scope>
    <source>
        <strain evidence="4 5">P48SEP</strain>
    </source>
</reference>
<dbReference type="Proteomes" id="UP000503251">
    <property type="component" value="Chromosome"/>
</dbReference>
<feature type="domain" description="EF-hand" evidence="2">
    <location>
        <begin position="25"/>
        <end position="60"/>
    </location>
</feature>
<dbReference type="RefSeq" id="WP_144305764.1">
    <property type="nucleotide sequence ID" value="NZ_CP039543.1"/>
</dbReference>
<dbReference type="InterPro" id="IPR002048">
    <property type="entry name" value="EF_hand_dom"/>
</dbReference>
<proteinExistence type="predicted"/>
<dbReference type="OrthoDB" id="5460649at2"/>
<evidence type="ECO:0000259" key="2">
    <source>
        <dbReference type="PROSITE" id="PS50222"/>
    </source>
</evidence>
<dbReference type="EMBL" id="CP039543">
    <property type="protein sequence ID" value="QJT11246.1"/>
    <property type="molecule type" value="Genomic_DNA"/>
</dbReference>
<name>A0A6P1ZGA0_9BACT</name>
<organism evidence="4 5">
    <name type="scientific">Oceanidesulfovibrio marinus</name>
    <dbReference type="NCBI Taxonomy" id="370038"/>
    <lineage>
        <taxon>Bacteria</taxon>
        <taxon>Pseudomonadati</taxon>
        <taxon>Thermodesulfobacteriota</taxon>
        <taxon>Desulfovibrionia</taxon>
        <taxon>Desulfovibrionales</taxon>
        <taxon>Desulfovibrionaceae</taxon>
        <taxon>Oceanidesulfovibrio</taxon>
    </lineage>
</organism>
<dbReference type="EMBL" id="QMIF01000008">
    <property type="protein sequence ID" value="TVM33036.1"/>
    <property type="molecule type" value="Genomic_DNA"/>
</dbReference>
<dbReference type="InterPro" id="IPR011992">
    <property type="entry name" value="EF-hand-dom_pair"/>
</dbReference>
<evidence type="ECO:0000313" key="5">
    <source>
        <dbReference type="Proteomes" id="UP000434052"/>
    </source>
</evidence>
<keyword evidence="1" id="KW-0732">Signal</keyword>
<evidence type="ECO:0000313" key="4">
    <source>
        <dbReference type="EMBL" id="TVM33036.1"/>
    </source>
</evidence>
<dbReference type="InterPro" id="IPR018247">
    <property type="entry name" value="EF_Hand_1_Ca_BS"/>
</dbReference>
<feature type="signal peptide" evidence="1">
    <location>
        <begin position="1"/>
        <end position="25"/>
    </location>
</feature>
<dbReference type="AlphaFoldDB" id="A0A6P1ZGA0"/>
<dbReference type="GO" id="GO:0005509">
    <property type="term" value="F:calcium ion binding"/>
    <property type="evidence" value="ECO:0007669"/>
    <property type="project" value="InterPro"/>
</dbReference>
<dbReference type="SUPFAM" id="SSF47473">
    <property type="entry name" value="EF-hand"/>
    <property type="match status" value="1"/>
</dbReference>
<evidence type="ECO:0000313" key="3">
    <source>
        <dbReference type="EMBL" id="QJT11246.1"/>
    </source>
</evidence>
<sequence length="86" mass="9701">MLKYIVIAAIVAVSPLSVMSSLSYASTDRYPADFSEMDTNKDGVLTWDEFHAYYPELSKDAYDGADTQNDGRVTPEEWKAFVNKPR</sequence>
<feature type="chain" id="PRO_5030159376" evidence="1">
    <location>
        <begin position="26"/>
        <end position="86"/>
    </location>
</feature>
<evidence type="ECO:0000256" key="1">
    <source>
        <dbReference type="SAM" id="SignalP"/>
    </source>
</evidence>
<dbReference type="Pfam" id="PF13202">
    <property type="entry name" value="EF-hand_5"/>
    <property type="match status" value="2"/>
</dbReference>